<dbReference type="PANTHER" id="PTHR47944">
    <property type="entry name" value="CYTOCHROME P450 98A9"/>
    <property type="match status" value="1"/>
</dbReference>
<evidence type="ECO:0000256" key="13">
    <source>
        <dbReference type="RuleBase" id="RU000461"/>
    </source>
</evidence>
<keyword evidence="8 13" id="KW-0560">Oxidoreductase</keyword>
<dbReference type="PRINTS" id="PR00385">
    <property type="entry name" value="P450"/>
</dbReference>
<evidence type="ECO:0000256" key="3">
    <source>
        <dbReference type="ARBA" id="ARBA00010617"/>
    </source>
</evidence>
<reference evidence="15" key="1">
    <citation type="submission" date="2023-03" db="EMBL/GenBank/DDBJ databases">
        <authorList>
            <person name="Julca I."/>
        </authorList>
    </citation>
    <scope>NUCLEOTIDE SEQUENCE</scope>
</reference>
<evidence type="ECO:0000256" key="4">
    <source>
        <dbReference type="ARBA" id="ARBA00022617"/>
    </source>
</evidence>
<evidence type="ECO:0000313" key="16">
    <source>
        <dbReference type="Proteomes" id="UP001161247"/>
    </source>
</evidence>
<keyword evidence="6 12" id="KW-0479">Metal-binding</keyword>
<comment type="similarity">
    <text evidence="3 13">Belongs to the cytochrome P450 family.</text>
</comment>
<sequence>MDLIISVFLVYYLPLFVLCFFSIKFFISITRKPSASSKLRRPPSPPALPVLGHLHLLRSGLSKSLHSLATNYGPLIRIQMVSETSVVVSNSAVAKEMLKDNEMNFVSRPDVSGSSDYNIYKGSSFVFAEYGDYWRFLKKLCMTELLSVSQIARFADIRREEKMKLLENLFRCSEEGKICDLGKELVGLTNNNICRMAMSTRCSGSDNESDKVWNFVKGVEALTLKFSLGELLGPYLSKLDLFGYGRKMKELLLEFDEFVEKVIVQHELDLKSGNKKGKKKDDMDILLEICRDENAEIKFTRRQIKSFLLELFMAGTDTTSVVLQWAMAELINHQTIFNKLKEEINGVVGSKRLVEESDIPNLPYLQAVVKETLRLHPSAPLIFRRCDKDCKINGYDLLANERIIINLNAIMRDPKCWENPLKFMPERFTEKHKQFDQYHMDLKGQNFSLFPFGSGRRGCPGASFALSVIHVMVATLVQCFDFKVEGEEKLNMEEGTGFSGAMVHPLLCFVTNVAQFNPLKSFSPRS</sequence>
<dbReference type="Pfam" id="PF00067">
    <property type="entry name" value="p450"/>
    <property type="match status" value="1"/>
</dbReference>
<evidence type="ECO:0000313" key="15">
    <source>
        <dbReference type="EMBL" id="CAI9102362.1"/>
    </source>
</evidence>
<evidence type="ECO:0000256" key="7">
    <source>
        <dbReference type="ARBA" id="ARBA00022989"/>
    </source>
</evidence>
<name>A0AAV1D6B7_OLDCO</name>
<dbReference type="Proteomes" id="UP001161247">
    <property type="component" value="Chromosome 4"/>
</dbReference>
<dbReference type="FunFam" id="1.10.630.10:FF:000019">
    <property type="entry name" value="Cytochrome P450 family protein"/>
    <property type="match status" value="1"/>
</dbReference>
<evidence type="ECO:0000256" key="8">
    <source>
        <dbReference type="ARBA" id="ARBA00023002"/>
    </source>
</evidence>
<dbReference type="InterPro" id="IPR036396">
    <property type="entry name" value="Cyt_P450_sf"/>
</dbReference>
<dbReference type="GO" id="GO:0020037">
    <property type="term" value="F:heme binding"/>
    <property type="evidence" value="ECO:0007669"/>
    <property type="project" value="InterPro"/>
</dbReference>
<dbReference type="PRINTS" id="PR00463">
    <property type="entry name" value="EP450I"/>
</dbReference>
<dbReference type="InterPro" id="IPR001128">
    <property type="entry name" value="Cyt_P450"/>
</dbReference>
<keyword evidence="10 13" id="KW-0503">Monooxygenase</keyword>
<feature type="binding site" description="axial binding residue" evidence="12">
    <location>
        <position position="459"/>
    </location>
    <ligand>
        <name>heme</name>
        <dbReference type="ChEBI" id="CHEBI:30413"/>
    </ligand>
    <ligandPart>
        <name>Fe</name>
        <dbReference type="ChEBI" id="CHEBI:18248"/>
    </ligandPart>
</feature>
<dbReference type="GO" id="GO:0004497">
    <property type="term" value="F:monooxygenase activity"/>
    <property type="evidence" value="ECO:0007669"/>
    <property type="project" value="UniProtKB-KW"/>
</dbReference>
<comment type="cofactor">
    <cofactor evidence="1 12">
        <name>heme</name>
        <dbReference type="ChEBI" id="CHEBI:30413"/>
    </cofactor>
</comment>
<evidence type="ECO:0000256" key="11">
    <source>
        <dbReference type="ARBA" id="ARBA00023136"/>
    </source>
</evidence>
<dbReference type="PROSITE" id="PS00086">
    <property type="entry name" value="CYTOCHROME_P450"/>
    <property type="match status" value="1"/>
</dbReference>
<gene>
    <name evidence="15" type="ORF">OLC1_LOCUS11719</name>
</gene>
<keyword evidence="9 12" id="KW-0408">Iron</keyword>
<dbReference type="GO" id="GO:0016705">
    <property type="term" value="F:oxidoreductase activity, acting on paired donors, with incorporation or reduction of molecular oxygen"/>
    <property type="evidence" value="ECO:0007669"/>
    <property type="project" value="InterPro"/>
</dbReference>
<proteinExistence type="inferred from homology"/>
<accession>A0AAV1D6B7</accession>
<keyword evidence="4 12" id="KW-0349">Heme</keyword>
<evidence type="ECO:0000256" key="9">
    <source>
        <dbReference type="ARBA" id="ARBA00023004"/>
    </source>
</evidence>
<feature type="transmembrane region" description="Helical" evidence="14">
    <location>
        <begin position="6"/>
        <end position="27"/>
    </location>
</feature>
<dbReference type="InterPro" id="IPR017972">
    <property type="entry name" value="Cyt_P450_CS"/>
</dbReference>
<evidence type="ECO:0000256" key="14">
    <source>
        <dbReference type="SAM" id="Phobius"/>
    </source>
</evidence>
<evidence type="ECO:0000256" key="10">
    <source>
        <dbReference type="ARBA" id="ARBA00023033"/>
    </source>
</evidence>
<dbReference type="Gene3D" id="1.10.630.10">
    <property type="entry name" value="Cytochrome P450"/>
    <property type="match status" value="1"/>
</dbReference>
<dbReference type="SUPFAM" id="SSF48264">
    <property type="entry name" value="Cytochrome P450"/>
    <property type="match status" value="1"/>
</dbReference>
<comment type="subcellular location">
    <subcellularLocation>
        <location evidence="2">Membrane</location>
        <topology evidence="2">Single-pass membrane protein</topology>
    </subcellularLocation>
</comment>
<keyword evidence="7 14" id="KW-1133">Transmembrane helix</keyword>
<keyword evidence="5 14" id="KW-0812">Transmembrane</keyword>
<evidence type="ECO:0000256" key="2">
    <source>
        <dbReference type="ARBA" id="ARBA00004167"/>
    </source>
</evidence>
<evidence type="ECO:0000256" key="1">
    <source>
        <dbReference type="ARBA" id="ARBA00001971"/>
    </source>
</evidence>
<organism evidence="15 16">
    <name type="scientific">Oldenlandia corymbosa var. corymbosa</name>
    <dbReference type="NCBI Taxonomy" id="529605"/>
    <lineage>
        <taxon>Eukaryota</taxon>
        <taxon>Viridiplantae</taxon>
        <taxon>Streptophyta</taxon>
        <taxon>Embryophyta</taxon>
        <taxon>Tracheophyta</taxon>
        <taxon>Spermatophyta</taxon>
        <taxon>Magnoliopsida</taxon>
        <taxon>eudicotyledons</taxon>
        <taxon>Gunneridae</taxon>
        <taxon>Pentapetalae</taxon>
        <taxon>asterids</taxon>
        <taxon>lamiids</taxon>
        <taxon>Gentianales</taxon>
        <taxon>Rubiaceae</taxon>
        <taxon>Rubioideae</taxon>
        <taxon>Spermacoceae</taxon>
        <taxon>Hedyotis-Oldenlandia complex</taxon>
        <taxon>Oldenlandia</taxon>
    </lineage>
</organism>
<evidence type="ECO:0000256" key="12">
    <source>
        <dbReference type="PIRSR" id="PIRSR602401-1"/>
    </source>
</evidence>
<evidence type="ECO:0000256" key="5">
    <source>
        <dbReference type="ARBA" id="ARBA00022692"/>
    </source>
</evidence>
<dbReference type="GO" id="GO:0005506">
    <property type="term" value="F:iron ion binding"/>
    <property type="evidence" value="ECO:0007669"/>
    <property type="project" value="InterPro"/>
</dbReference>
<protein>
    <submittedName>
        <fullName evidence="15">OLC1v1000622C1</fullName>
    </submittedName>
</protein>
<keyword evidence="11 14" id="KW-0472">Membrane</keyword>
<dbReference type="AlphaFoldDB" id="A0AAV1D6B7"/>
<dbReference type="PANTHER" id="PTHR47944:SF17">
    <property type="entry name" value="3,9-DIHYDROXYPTEROCARPAN 6A-MONOOXYGENASE"/>
    <property type="match status" value="1"/>
</dbReference>
<keyword evidence="16" id="KW-1185">Reference proteome</keyword>
<dbReference type="InterPro" id="IPR002401">
    <property type="entry name" value="Cyt_P450_E_grp-I"/>
</dbReference>
<dbReference type="GO" id="GO:0016020">
    <property type="term" value="C:membrane"/>
    <property type="evidence" value="ECO:0007669"/>
    <property type="project" value="UniProtKB-SubCell"/>
</dbReference>
<dbReference type="EMBL" id="OX459121">
    <property type="protein sequence ID" value="CAI9102362.1"/>
    <property type="molecule type" value="Genomic_DNA"/>
</dbReference>
<evidence type="ECO:0000256" key="6">
    <source>
        <dbReference type="ARBA" id="ARBA00022723"/>
    </source>
</evidence>